<dbReference type="PANTHER" id="PTHR14969">
    <property type="entry name" value="SPHINGOSINE-1-PHOSPHATE PHOSPHOHYDROLASE"/>
    <property type="match status" value="1"/>
</dbReference>
<feature type="transmembrane region" description="Helical" evidence="1">
    <location>
        <begin position="159"/>
        <end position="176"/>
    </location>
</feature>
<evidence type="ECO:0000313" key="3">
    <source>
        <dbReference type="EMBL" id="RIV36543.1"/>
    </source>
</evidence>
<accession>A0A3A1NAR6</accession>
<dbReference type="AlphaFoldDB" id="A0A3A1NAR6"/>
<dbReference type="Gene3D" id="1.20.144.10">
    <property type="entry name" value="Phosphatidic acid phosphatase type 2/haloperoxidase"/>
    <property type="match status" value="2"/>
</dbReference>
<protein>
    <submittedName>
        <fullName evidence="3">Phosphatase PAP2 family protein</fullName>
    </submittedName>
</protein>
<proteinExistence type="predicted"/>
<feature type="transmembrane region" description="Helical" evidence="1">
    <location>
        <begin position="134"/>
        <end position="153"/>
    </location>
</feature>
<dbReference type="EMBL" id="QXFH01000063">
    <property type="protein sequence ID" value="RIV36543.1"/>
    <property type="molecule type" value="Genomic_DNA"/>
</dbReference>
<dbReference type="GO" id="GO:0042392">
    <property type="term" value="F:sphingosine-1-phosphate phosphatase activity"/>
    <property type="evidence" value="ECO:0007669"/>
    <property type="project" value="TreeGrafter"/>
</dbReference>
<dbReference type="RefSeq" id="WP_119606496.1">
    <property type="nucleotide sequence ID" value="NZ_QXFH01000063.1"/>
</dbReference>
<feature type="transmembrane region" description="Helical" evidence="1">
    <location>
        <begin position="57"/>
        <end position="77"/>
    </location>
</feature>
<keyword evidence="4" id="KW-1185">Reference proteome</keyword>
<dbReference type="SUPFAM" id="SSF48317">
    <property type="entry name" value="Acid phosphatase/Vanadium-dependent haloperoxidase"/>
    <property type="match status" value="1"/>
</dbReference>
<comment type="caution">
    <text evidence="3">The sequence shown here is derived from an EMBL/GenBank/DDBJ whole genome shotgun (WGS) entry which is preliminary data.</text>
</comment>
<reference evidence="3 4" key="1">
    <citation type="submission" date="2018-08" db="EMBL/GenBank/DDBJ databases">
        <title>Proposal of Muricauda 72 sp.nov. and Muricauda NH166 sp.nov., isolated from seawater.</title>
        <authorList>
            <person name="Cheng H."/>
            <person name="Wu Y.-H."/>
            <person name="Guo L.-L."/>
            <person name="Xu X.-W."/>
        </authorList>
    </citation>
    <scope>NUCLEOTIDE SEQUENCE [LARGE SCALE GENOMIC DNA]</scope>
    <source>
        <strain evidence="3 4">KCTC 22173</strain>
    </source>
</reference>
<evidence type="ECO:0000256" key="1">
    <source>
        <dbReference type="SAM" id="Phobius"/>
    </source>
</evidence>
<keyword evidence="1" id="KW-0472">Membrane</keyword>
<dbReference type="InterPro" id="IPR000326">
    <property type="entry name" value="PAP2/HPO"/>
</dbReference>
<dbReference type="OrthoDB" id="9789113at2"/>
<dbReference type="PANTHER" id="PTHR14969:SF13">
    <property type="entry name" value="AT30094P"/>
    <property type="match status" value="1"/>
</dbReference>
<dbReference type="Pfam" id="PF01569">
    <property type="entry name" value="PAP2"/>
    <property type="match status" value="1"/>
</dbReference>
<evidence type="ECO:0000313" key="4">
    <source>
        <dbReference type="Proteomes" id="UP000266067"/>
    </source>
</evidence>
<feature type="domain" description="Phosphatidic acid phosphatase type 2/haloperoxidase" evidence="2">
    <location>
        <begin position="60"/>
        <end position="174"/>
    </location>
</feature>
<keyword evidence="1" id="KW-1133">Transmembrane helix</keyword>
<feature type="transmembrane region" description="Helical" evidence="1">
    <location>
        <begin position="106"/>
        <end position="127"/>
    </location>
</feature>
<dbReference type="InterPro" id="IPR036938">
    <property type="entry name" value="PAP2/HPO_sf"/>
</dbReference>
<sequence length="190" mass="22343">MLEKMLKWDRDTFVYLNGLGIEKYDFFWATVTNISTWIPLFILFLVLFYLKFSKKEAFYKFLTVLGLAIFITVITHLTKISVARLRPNNTEEINTLIRILKTPTDYSFFSGHASSSFSITMLVFLFLRQKVKWAILFFIWPILFAMSRIYVGVHFPIDIIVGMVVGLLSGWLFYWLHQRFIAPYSTSVHP</sequence>
<organism evidence="3 4">
    <name type="scientific">Flagellimonas lutimaris</name>
    <dbReference type="NCBI Taxonomy" id="475082"/>
    <lineage>
        <taxon>Bacteria</taxon>
        <taxon>Pseudomonadati</taxon>
        <taxon>Bacteroidota</taxon>
        <taxon>Flavobacteriia</taxon>
        <taxon>Flavobacteriales</taxon>
        <taxon>Flavobacteriaceae</taxon>
        <taxon>Flagellimonas</taxon>
    </lineage>
</organism>
<feature type="transmembrane region" description="Helical" evidence="1">
    <location>
        <begin position="26"/>
        <end position="50"/>
    </location>
</feature>
<keyword evidence="1" id="KW-0812">Transmembrane</keyword>
<dbReference type="SMART" id="SM00014">
    <property type="entry name" value="acidPPc"/>
    <property type="match status" value="1"/>
</dbReference>
<evidence type="ECO:0000259" key="2">
    <source>
        <dbReference type="SMART" id="SM00014"/>
    </source>
</evidence>
<dbReference type="Proteomes" id="UP000266067">
    <property type="component" value="Unassembled WGS sequence"/>
</dbReference>
<gene>
    <name evidence="3" type="ORF">D2V08_02290</name>
</gene>
<name>A0A3A1NAR6_9FLAO</name>